<dbReference type="InterPro" id="IPR050564">
    <property type="entry name" value="F420-G6PD/mer"/>
</dbReference>
<name>A0ABP3FXD4_9ACTN</name>
<evidence type="ECO:0000259" key="2">
    <source>
        <dbReference type="Pfam" id="PF00296"/>
    </source>
</evidence>
<dbReference type="SUPFAM" id="SSF51679">
    <property type="entry name" value="Bacterial luciferase-like"/>
    <property type="match status" value="1"/>
</dbReference>
<evidence type="ECO:0000313" key="3">
    <source>
        <dbReference type="EMBL" id="GAA0327769.1"/>
    </source>
</evidence>
<proteinExistence type="predicted"/>
<organism evidence="3 4">
    <name type="scientific">Actinoallomurus spadix</name>
    <dbReference type="NCBI Taxonomy" id="79912"/>
    <lineage>
        <taxon>Bacteria</taxon>
        <taxon>Bacillati</taxon>
        <taxon>Actinomycetota</taxon>
        <taxon>Actinomycetes</taxon>
        <taxon>Streptosporangiales</taxon>
        <taxon>Thermomonosporaceae</taxon>
        <taxon>Actinoallomurus</taxon>
    </lineage>
</organism>
<accession>A0ABP3FXD4</accession>
<dbReference type="InterPro" id="IPR036661">
    <property type="entry name" value="Luciferase-like_sf"/>
</dbReference>
<evidence type="ECO:0000313" key="4">
    <source>
        <dbReference type="Proteomes" id="UP001501822"/>
    </source>
</evidence>
<dbReference type="RefSeq" id="WP_252809528.1">
    <property type="nucleotide sequence ID" value="NZ_BAAABM010000010.1"/>
</dbReference>
<reference evidence="4" key="1">
    <citation type="journal article" date="2019" name="Int. J. Syst. Evol. Microbiol.">
        <title>The Global Catalogue of Microorganisms (GCM) 10K type strain sequencing project: providing services to taxonomists for standard genome sequencing and annotation.</title>
        <authorList>
            <consortium name="The Broad Institute Genomics Platform"/>
            <consortium name="The Broad Institute Genome Sequencing Center for Infectious Disease"/>
            <person name="Wu L."/>
            <person name="Ma J."/>
        </authorList>
    </citation>
    <scope>NUCLEOTIDE SEQUENCE [LARGE SCALE GENOMIC DNA]</scope>
    <source>
        <strain evidence="4">JCM 3146</strain>
    </source>
</reference>
<sequence length="304" mass="32602">MSLERVVFGFGAHSGIDEIPELLRMAEQADRDGLDLFSLSDHPYIGGRADAYASIGFVLGRTRRLSGFVNVTNLPTRPAPMLARTVTTLSALSGGRVVLGMGAGGIWDRIADMGVPRLSPADAVDLFEEAIVLVKKLSGGGPPVTHQGRHYQVKEIEPAPVAAPPVWTGSVGRRSLAATGRVADGWIPGHAADWLSDRYRESRPIIDEAAAAVGRDPREIRTVFNFPGRITDRPLPATRDRDGRWIGGSADQWAEELTGAVLEHGASGFMLFSPEGGTPDLASLTRWARDIVPAVREAIAKENA</sequence>
<dbReference type="Pfam" id="PF00296">
    <property type="entry name" value="Bac_luciferase"/>
    <property type="match status" value="1"/>
</dbReference>
<dbReference type="CDD" id="cd01097">
    <property type="entry name" value="Tetrahydromethanopterin_reductase"/>
    <property type="match status" value="1"/>
</dbReference>
<dbReference type="InterPro" id="IPR011251">
    <property type="entry name" value="Luciferase-like_dom"/>
</dbReference>
<dbReference type="PANTHER" id="PTHR43244:SF1">
    <property type="entry name" value="5,10-METHYLENETETRAHYDROMETHANOPTERIN REDUCTASE"/>
    <property type="match status" value="1"/>
</dbReference>
<dbReference type="PANTHER" id="PTHR43244">
    <property type="match status" value="1"/>
</dbReference>
<keyword evidence="1" id="KW-0560">Oxidoreductase</keyword>
<comment type="caution">
    <text evidence="3">The sequence shown here is derived from an EMBL/GenBank/DDBJ whole genome shotgun (WGS) entry which is preliminary data.</text>
</comment>
<dbReference type="Gene3D" id="3.20.20.30">
    <property type="entry name" value="Luciferase-like domain"/>
    <property type="match status" value="1"/>
</dbReference>
<gene>
    <name evidence="3" type="ORF">GCM10010151_17140</name>
</gene>
<dbReference type="Proteomes" id="UP001501822">
    <property type="component" value="Unassembled WGS sequence"/>
</dbReference>
<keyword evidence="4" id="KW-1185">Reference proteome</keyword>
<feature type="domain" description="Luciferase-like" evidence="2">
    <location>
        <begin position="13"/>
        <end position="248"/>
    </location>
</feature>
<evidence type="ECO:0000256" key="1">
    <source>
        <dbReference type="ARBA" id="ARBA00023002"/>
    </source>
</evidence>
<protein>
    <submittedName>
        <fullName evidence="3">LLM class flavin-dependent oxidoreductase</fullName>
    </submittedName>
</protein>
<dbReference type="EMBL" id="BAAABM010000010">
    <property type="protein sequence ID" value="GAA0327769.1"/>
    <property type="molecule type" value="Genomic_DNA"/>
</dbReference>